<dbReference type="RefSeq" id="WP_282592654.1">
    <property type="nucleotide sequence ID" value="NZ_JAPAAF010000028.1"/>
</dbReference>
<keyword evidence="2" id="KW-1185">Reference proteome</keyword>
<dbReference type="Pfam" id="PF04883">
    <property type="entry name" value="HK97-gp10_like"/>
    <property type="match status" value="1"/>
</dbReference>
<organism evidence="1 2">
    <name type="scientific">Gaoshiqia sediminis</name>
    <dbReference type="NCBI Taxonomy" id="2986998"/>
    <lineage>
        <taxon>Bacteria</taxon>
        <taxon>Pseudomonadati</taxon>
        <taxon>Bacteroidota</taxon>
        <taxon>Bacteroidia</taxon>
        <taxon>Marinilabiliales</taxon>
        <taxon>Prolixibacteraceae</taxon>
        <taxon>Gaoshiqia</taxon>
    </lineage>
</organism>
<sequence length="168" mass="18327">MGIKPTFTRADIDRDLDAFREKVESDLFKILAYVGEEFVKEARQMTKADGGFGDVTGNLRSSIGYFILKDGKIVKENLKGSAGIGKSAARIALNGVEKRDGYQLVGVAGMDYASKVESKGLNVISVQADTAIINLERILDKYADSLNKIGVSMERFSDDGETVSTTFR</sequence>
<protein>
    <submittedName>
        <fullName evidence="1">Uncharacterized protein</fullName>
    </submittedName>
</protein>
<gene>
    <name evidence="1" type="ORF">N2K84_15070</name>
</gene>
<evidence type="ECO:0000313" key="2">
    <source>
        <dbReference type="Proteomes" id="UP001163821"/>
    </source>
</evidence>
<proteinExistence type="predicted"/>
<name>A0AA41YE81_9BACT</name>
<dbReference type="InterPro" id="IPR010064">
    <property type="entry name" value="HK97-gp10_tail"/>
</dbReference>
<dbReference type="EMBL" id="JAPAAF010000028">
    <property type="protein sequence ID" value="MCW0484062.1"/>
    <property type="molecule type" value="Genomic_DNA"/>
</dbReference>
<accession>A0AA41YE81</accession>
<comment type="caution">
    <text evidence="1">The sequence shown here is derived from an EMBL/GenBank/DDBJ whole genome shotgun (WGS) entry which is preliminary data.</text>
</comment>
<dbReference type="Proteomes" id="UP001163821">
    <property type="component" value="Unassembled WGS sequence"/>
</dbReference>
<reference evidence="1" key="1">
    <citation type="submission" date="2022-10" db="EMBL/GenBank/DDBJ databases">
        <title>Gaoshiqiia sediminis gen. nov., sp. nov., isolated from coastal sediment.</title>
        <authorList>
            <person name="Yu W.X."/>
            <person name="Mu D.S."/>
            <person name="Du J.Z."/>
            <person name="Liang Y.Q."/>
        </authorList>
    </citation>
    <scope>NUCLEOTIDE SEQUENCE</scope>
    <source>
        <strain evidence="1">A06</strain>
    </source>
</reference>
<dbReference type="AlphaFoldDB" id="A0AA41YE81"/>
<evidence type="ECO:0000313" key="1">
    <source>
        <dbReference type="EMBL" id="MCW0484062.1"/>
    </source>
</evidence>